<dbReference type="RefSeq" id="WP_154563065.1">
    <property type="nucleotide sequence ID" value="NZ_VOSW01000046.1"/>
</dbReference>
<sequence>MFGGHFDGAHPDEVRPQGVYYLPLTGRMAALNGGFSLFCVDATEERLTIALNAKQVEGRWLTYGPVNGPEFIPFDKQAHFRSIQLNGKNWIGRAYTANDTTGDEKSRACLFYFCLIHNANALCGYTPVAWLARPKRNQLWKIKAILESVEFVDTPASASTSPAASAATPSQ</sequence>
<evidence type="ECO:0000313" key="1">
    <source>
        <dbReference type="EMBL" id="KAE8757514.1"/>
    </source>
</evidence>
<reference evidence="1 2" key="1">
    <citation type="journal article" date="2020" name="Int. J. Syst. Evol. Microbiol.">
        <title>Paraburkholderia madseniana sp. nov., a phenolic acid-degrading bacterium isolated from acidic forest soil.</title>
        <authorList>
            <person name="Wilhelm R.C."/>
            <person name="Murphy S.J.L."/>
            <person name="Feriancek N.M."/>
            <person name="Karasz D.C."/>
            <person name="DeRito C.M."/>
            <person name="Newman J.D."/>
            <person name="Buckley D.H."/>
        </authorList>
    </citation>
    <scope>NUCLEOTIDE SEQUENCE [LARGE SCALE GENOMIC DNA]</scope>
    <source>
        <strain evidence="1 2">RP11</strain>
    </source>
</reference>
<organism evidence="1 2">
    <name type="scientific">Paraburkholderia madseniana</name>
    <dbReference type="NCBI Taxonomy" id="2599607"/>
    <lineage>
        <taxon>Bacteria</taxon>
        <taxon>Pseudomonadati</taxon>
        <taxon>Pseudomonadota</taxon>
        <taxon>Betaproteobacteria</taxon>
        <taxon>Burkholderiales</taxon>
        <taxon>Burkholderiaceae</taxon>
        <taxon>Paraburkholderia</taxon>
    </lineage>
</organism>
<dbReference type="EMBL" id="VOSW01000046">
    <property type="protein sequence ID" value="KAE8757514.1"/>
    <property type="molecule type" value="Genomic_DNA"/>
</dbReference>
<protein>
    <submittedName>
        <fullName evidence="1">Uncharacterized protein</fullName>
    </submittedName>
</protein>
<dbReference type="Proteomes" id="UP000463700">
    <property type="component" value="Unassembled WGS sequence"/>
</dbReference>
<accession>A0A6N6WCM3</accession>
<proteinExistence type="predicted"/>
<evidence type="ECO:0000313" key="2">
    <source>
        <dbReference type="Proteomes" id="UP000463700"/>
    </source>
</evidence>
<dbReference type="OrthoDB" id="6545863at2"/>
<dbReference type="AlphaFoldDB" id="A0A6N6WCM3"/>
<comment type="caution">
    <text evidence="1">The sequence shown here is derived from an EMBL/GenBank/DDBJ whole genome shotgun (WGS) entry which is preliminary data.</text>
</comment>
<gene>
    <name evidence="1" type="ORF">FSO04_23770</name>
</gene>
<name>A0A6N6WCM3_9BURK</name>